<keyword evidence="2" id="KW-1185">Reference proteome</keyword>
<reference evidence="1 2" key="1">
    <citation type="submission" date="2019-05" db="EMBL/GenBank/DDBJ databases">
        <title>Marivita sp. nov. isolated from sea sediment.</title>
        <authorList>
            <person name="Kim W."/>
        </authorList>
    </citation>
    <scope>NUCLEOTIDE SEQUENCE [LARGE SCALE GENOMIC DNA]</scope>
    <source>
        <strain evidence="1 2">CAU 1492</strain>
    </source>
</reference>
<protein>
    <recommendedName>
        <fullName evidence="3">DUF2946 domain-containing protein</fullName>
    </recommendedName>
</protein>
<dbReference type="RefSeq" id="WP_138865236.1">
    <property type="nucleotide sequence ID" value="NZ_VCPC01000004.1"/>
</dbReference>
<comment type="caution">
    <text evidence="1">The sequence shown here is derived from an EMBL/GenBank/DDBJ whole genome shotgun (WGS) entry which is preliminary data.</text>
</comment>
<sequence length="115" mass="12133">MTDLLRHRLISIAAAILLIVGSAVSAAMMAPDRVDAAEAHITLMGMSLDDVCGGESAHDHHCPFCHLVPDTPVPAPAEITSVLLPFAAWTQANDLHRTAQARDHGRSPSAPPTVI</sequence>
<name>A0ABY2X6D3_9RHOB</name>
<dbReference type="EMBL" id="VCPC01000004">
    <property type="protein sequence ID" value="TMV10663.1"/>
    <property type="molecule type" value="Genomic_DNA"/>
</dbReference>
<proteinExistence type="predicted"/>
<gene>
    <name evidence="1" type="ORF">FGK64_18000</name>
</gene>
<dbReference type="Proteomes" id="UP001191082">
    <property type="component" value="Unassembled WGS sequence"/>
</dbReference>
<evidence type="ECO:0000313" key="2">
    <source>
        <dbReference type="Proteomes" id="UP001191082"/>
    </source>
</evidence>
<evidence type="ECO:0008006" key="3">
    <source>
        <dbReference type="Google" id="ProtNLM"/>
    </source>
</evidence>
<organism evidence="1 2">
    <name type="scientific">Arenibacterium halophilum</name>
    <dbReference type="NCBI Taxonomy" id="2583821"/>
    <lineage>
        <taxon>Bacteria</taxon>
        <taxon>Pseudomonadati</taxon>
        <taxon>Pseudomonadota</taxon>
        <taxon>Alphaproteobacteria</taxon>
        <taxon>Rhodobacterales</taxon>
        <taxon>Paracoccaceae</taxon>
        <taxon>Arenibacterium</taxon>
    </lineage>
</organism>
<accession>A0ABY2X6D3</accession>
<evidence type="ECO:0000313" key="1">
    <source>
        <dbReference type="EMBL" id="TMV10663.1"/>
    </source>
</evidence>